<keyword evidence="1" id="KW-0805">Transcription regulation</keyword>
<dbReference type="SMART" id="SM00501">
    <property type="entry name" value="BRIGHT"/>
    <property type="match status" value="1"/>
</dbReference>
<feature type="compositionally biased region" description="Basic and acidic residues" evidence="4">
    <location>
        <begin position="376"/>
        <end position="385"/>
    </location>
</feature>
<evidence type="ECO:0000256" key="3">
    <source>
        <dbReference type="ARBA" id="ARBA00023242"/>
    </source>
</evidence>
<dbReference type="GO" id="GO:0006357">
    <property type="term" value="P:regulation of transcription by RNA polymerase II"/>
    <property type="evidence" value="ECO:0007669"/>
    <property type="project" value="TreeGrafter"/>
</dbReference>
<feature type="region of interest" description="Disordered" evidence="4">
    <location>
        <begin position="462"/>
        <end position="499"/>
    </location>
</feature>
<dbReference type="InterPro" id="IPR001606">
    <property type="entry name" value="ARID_dom"/>
</dbReference>
<evidence type="ECO:0000256" key="2">
    <source>
        <dbReference type="ARBA" id="ARBA00023163"/>
    </source>
</evidence>
<evidence type="ECO:0000259" key="5">
    <source>
        <dbReference type="PROSITE" id="PS51011"/>
    </source>
</evidence>
<dbReference type="Proteomes" id="UP000503349">
    <property type="component" value="Chromosome 17"/>
</dbReference>
<dbReference type="CDD" id="cd16869">
    <property type="entry name" value="ARID_ARID5"/>
    <property type="match status" value="1"/>
</dbReference>
<reference evidence="7" key="2">
    <citation type="submission" date="2019-02" db="EMBL/GenBank/DDBJ databases">
        <title>Opniocepnalus argus Var Kimnra genome.</title>
        <authorList>
            <person name="Zhou C."/>
            <person name="Xiao S."/>
        </authorList>
    </citation>
    <scope>NUCLEOTIDE SEQUENCE [LARGE SCALE GENOMIC DNA]</scope>
</reference>
<dbReference type="EMBL" id="CM015728">
    <property type="protein sequence ID" value="KAF3701810.1"/>
    <property type="molecule type" value="Genomic_DNA"/>
</dbReference>
<reference evidence="6 7" key="1">
    <citation type="submission" date="2019-02" db="EMBL/GenBank/DDBJ databases">
        <title>Opniocepnalus argus genome.</title>
        <authorList>
            <person name="Zhou C."/>
            <person name="Xiao S."/>
        </authorList>
    </citation>
    <scope>NUCLEOTIDE SEQUENCE [LARGE SCALE GENOMIC DNA]</scope>
    <source>
        <strain evidence="6">OARG1902GOOAL</strain>
        <tissue evidence="6">Muscle</tissue>
    </source>
</reference>
<proteinExistence type="predicted"/>
<dbReference type="FunFam" id="1.10.150.60:FF:000015">
    <property type="entry name" value="AT-rich interactive domain-containing protein 5B"/>
    <property type="match status" value="1"/>
</dbReference>
<dbReference type="GO" id="GO:0005634">
    <property type="term" value="C:nucleus"/>
    <property type="evidence" value="ECO:0007669"/>
    <property type="project" value="TreeGrafter"/>
</dbReference>
<dbReference type="InterPro" id="IPR036431">
    <property type="entry name" value="ARID_dom_sf"/>
</dbReference>
<dbReference type="PANTHER" id="PTHR13964">
    <property type="entry name" value="RBP-RELATED"/>
    <property type="match status" value="1"/>
</dbReference>
<accession>A0A6G1QGJ3</accession>
<keyword evidence="2" id="KW-0804">Transcription</keyword>
<feature type="region of interest" description="Disordered" evidence="4">
    <location>
        <begin position="355"/>
        <end position="385"/>
    </location>
</feature>
<feature type="region of interest" description="Disordered" evidence="4">
    <location>
        <begin position="263"/>
        <end position="290"/>
    </location>
</feature>
<dbReference type="Gene3D" id="1.10.150.60">
    <property type="entry name" value="ARID DNA-binding domain"/>
    <property type="match status" value="1"/>
</dbReference>
<organism evidence="6 7">
    <name type="scientific">Channa argus</name>
    <name type="common">Northern snakehead</name>
    <name type="synonym">Ophicephalus argus</name>
    <dbReference type="NCBI Taxonomy" id="215402"/>
    <lineage>
        <taxon>Eukaryota</taxon>
        <taxon>Metazoa</taxon>
        <taxon>Chordata</taxon>
        <taxon>Craniata</taxon>
        <taxon>Vertebrata</taxon>
        <taxon>Euteleostomi</taxon>
        <taxon>Actinopterygii</taxon>
        <taxon>Neopterygii</taxon>
        <taxon>Teleostei</taxon>
        <taxon>Neoteleostei</taxon>
        <taxon>Acanthomorphata</taxon>
        <taxon>Anabantaria</taxon>
        <taxon>Anabantiformes</taxon>
        <taxon>Channoidei</taxon>
        <taxon>Channidae</taxon>
        <taxon>Channa</taxon>
    </lineage>
</organism>
<evidence type="ECO:0000256" key="4">
    <source>
        <dbReference type="SAM" id="MobiDB-lite"/>
    </source>
</evidence>
<dbReference type="PANTHER" id="PTHR13964:SF25">
    <property type="entry name" value="AT-RICH INTERACTIVE DOMAIN-CONTAINING PROTEIN 5A"/>
    <property type="match status" value="1"/>
</dbReference>
<dbReference type="InterPro" id="IPR051232">
    <property type="entry name" value="ARID/SWI1_ChromRemod"/>
</dbReference>
<dbReference type="PROSITE" id="PS51011">
    <property type="entry name" value="ARID"/>
    <property type="match status" value="1"/>
</dbReference>
<keyword evidence="7" id="KW-1185">Reference proteome</keyword>
<dbReference type="AlphaFoldDB" id="A0A6G1QGJ3"/>
<evidence type="ECO:0000256" key="1">
    <source>
        <dbReference type="ARBA" id="ARBA00023015"/>
    </source>
</evidence>
<dbReference type="Pfam" id="PF01388">
    <property type="entry name" value="ARID"/>
    <property type="match status" value="1"/>
</dbReference>
<name>A0A6G1QGJ3_CHAAH</name>
<gene>
    <name evidence="6" type="ORF">EXN66_Car017498</name>
</gene>
<dbReference type="SMART" id="SM01014">
    <property type="entry name" value="ARID"/>
    <property type="match status" value="1"/>
</dbReference>
<sequence>MLFLSMETQAHVEMAHREVQKERAKALPDEITEEQFLKDLYLFMKKRDTPIERIPHLGFKQIDLFVMFKTVRDLGGYHQVTAQQLWKQVYNTLGGNPRSTSAATCTRRHYEKLLLPYECHVKGIIMSVLPPHHPKPFHYYNKDDDDDDDGQRPAKRKLIPIALSQPMTEHLSFQQSPYNHHSNPHQSVFPLPFNYSNYPHPSYTVLPSYVNVSSSVLTPHSPPSPHSQFAVQPSFKGPLEQLRNLANRYKYTAGLSEPLNLSVKSQSQETNRDPVSSFSVPSSTKNPKFLNKPSPLYAHHRQMGKNEHCETQDSEAADGGTPILYPVAEKDAYIFNFKSASSSPTNDCGPTLRTNKGTTAMPQNSSSPKQDFTMWPKEDREAGPGEKKLNLSQFLPSLPQNNGGKMEIEIPLSVLQEWLRLSSAKMQGAKQLTVLPTKEEQPAQKNFSNTDILSSHMSPYMHPHHQSPAAEDLRMRPKNQPSPTTVIQTTSNQHNSSKHHFTNYKPLPLGGILKNVSSRDVCAVDQQNIKKSYTFKNGWDTSDKETEALKVDSSPLAVQQDVTVIKHHSEDTAKGGKERSEMRSSAVVMVDSSPASVLHLTTEELMKLKKIISSSL</sequence>
<feature type="compositionally biased region" description="Polar residues" evidence="4">
    <location>
        <begin position="263"/>
        <end position="286"/>
    </location>
</feature>
<evidence type="ECO:0000313" key="6">
    <source>
        <dbReference type="EMBL" id="KAF3701810.1"/>
    </source>
</evidence>
<protein>
    <submittedName>
        <fullName evidence="6">AT-rich interactive domain-containing protein 5A</fullName>
    </submittedName>
</protein>
<feature type="compositionally biased region" description="Polar residues" evidence="4">
    <location>
        <begin position="355"/>
        <end position="370"/>
    </location>
</feature>
<dbReference type="SUPFAM" id="SSF46774">
    <property type="entry name" value="ARID-like"/>
    <property type="match status" value="1"/>
</dbReference>
<feature type="compositionally biased region" description="Polar residues" evidence="4">
    <location>
        <begin position="479"/>
        <end position="495"/>
    </location>
</feature>
<feature type="domain" description="ARID" evidence="5">
    <location>
        <begin position="30"/>
        <end position="122"/>
    </location>
</feature>
<keyword evidence="3" id="KW-0539">Nucleus</keyword>
<evidence type="ECO:0000313" key="7">
    <source>
        <dbReference type="Proteomes" id="UP000503349"/>
    </source>
</evidence>
<dbReference type="GO" id="GO:0000976">
    <property type="term" value="F:transcription cis-regulatory region binding"/>
    <property type="evidence" value="ECO:0007669"/>
    <property type="project" value="TreeGrafter"/>
</dbReference>